<dbReference type="EMBL" id="CM039177">
    <property type="protein sequence ID" value="KAH9695174.1"/>
    <property type="molecule type" value="Genomic_DNA"/>
</dbReference>
<dbReference type="Proteomes" id="UP000829398">
    <property type="component" value="Chromosome 8"/>
</dbReference>
<reference evidence="2" key="1">
    <citation type="journal article" date="2023" name="Hortic. Res.">
        <title>A chromosome-level phased genome enabling allele-level studies in sweet orange: a case study on citrus Huanglongbing tolerance.</title>
        <authorList>
            <person name="Wu B."/>
            <person name="Yu Q."/>
            <person name="Deng Z."/>
            <person name="Duan Y."/>
            <person name="Luo F."/>
            <person name="Gmitter F. Jr."/>
        </authorList>
    </citation>
    <scope>NUCLEOTIDE SEQUENCE [LARGE SCALE GENOMIC DNA]</scope>
    <source>
        <strain evidence="2">cv. Valencia</strain>
    </source>
</reference>
<organism evidence="1 2">
    <name type="scientific">Citrus sinensis</name>
    <name type="common">Sweet orange</name>
    <name type="synonym">Citrus aurantium var. sinensis</name>
    <dbReference type="NCBI Taxonomy" id="2711"/>
    <lineage>
        <taxon>Eukaryota</taxon>
        <taxon>Viridiplantae</taxon>
        <taxon>Streptophyta</taxon>
        <taxon>Embryophyta</taxon>
        <taxon>Tracheophyta</taxon>
        <taxon>Spermatophyta</taxon>
        <taxon>Magnoliopsida</taxon>
        <taxon>eudicotyledons</taxon>
        <taxon>Gunneridae</taxon>
        <taxon>Pentapetalae</taxon>
        <taxon>rosids</taxon>
        <taxon>malvids</taxon>
        <taxon>Sapindales</taxon>
        <taxon>Rutaceae</taxon>
        <taxon>Aurantioideae</taxon>
        <taxon>Citrus</taxon>
    </lineage>
</organism>
<gene>
    <name evidence="1" type="ORF">KPL71_022659</name>
</gene>
<sequence length="332" mass="36611">MIDDDEHRYVIENPNCEWDEFPSLPSAAYSLLRSKFKPLTSTLHSVVDSSDDVTTKLLVKLQVVCVVMDCQNGGFVEAVIMRYDSSLGKYNGKPRPGGPSGFGYNSQISPWGFGSNSEGAAWGWFGGMGEPLNNYAALVEAVRIMTGLPFQVSPKRITVSTVGIVHAINKFHSDLPGLNLAVSLHAPVQDVRCQIMPAARAFPLEKLMNALKEYQKNSQQKIFIEYIMLDGVNDEEQHAHQLGKLLETFQVVVNLIPFNPIGSVSQFRTSSDDKVSSFQKILRGSYNIRTTVRKQMGQDISGACGQLVVNLPDKISAKSTPPVTDIEDLCIR</sequence>
<name>A0ACB8IDZ7_CITSI</name>
<evidence type="ECO:0000313" key="2">
    <source>
        <dbReference type="Proteomes" id="UP000829398"/>
    </source>
</evidence>
<proteinExistence type="predicted"/>
<protein>
    <submittedName>
        <fullName evidence="1">Radical SAM domain-containing protein</fullName>
    </submittedName>
</protein>
<evidence type="ECO:0000313" key="1">
    <source>
        <dbReference type="EMBL" id="KAH9695174.1"/>
    </source>
</evidence>
<keyword evidence="2" id="KW-1185">Reference proteome</keyword>
<comment type="caution">
    <text evidence="1">The sequence shown here is derived from an EMBL/GenBank/DDBJ whole genome shotgun (WGS) entry which is preliminary data.</text>
</comment>
<accession>A0ACB8IDZ7</accession>